<dbReference type="InterPro" id="IPR050171">
    <property type="entry name" value="MFS_Transporters"/>
</dbReference>
<keyword evidence="10" id="KW-1185">Reference proteome</keyword>
<dbReference type="GO" id="GO:0005886">
    <property type="term" value="C:plasma membrane"/>
    <property type="evidence" value="ECO:0007669"/>
    <property type="project" value="UniProtKB-SubCell"/>
</dbReference>
<protein>
    <submittedName>
        <fullName evidence="9">MFS transporter</fullName>
    </submittedName>
</protein>
<dbReference type="PROSITE" id="PS01023">
    <property type="entry name" value="PTR2_2"/>
    <property type="match status" value="1"/>
</dbReference>
<keyword evidence="5 7" id="KW-1133">Transmembrane helix</keyword>
<keyword evidence="4 7" id="KW-0812">Transmembrane</keyword>
<dbReference type="InterPro" id="IPR011701">
    <property type="entry name" value="MFS"/>
</dbReference>
<dbReference type="InterPro" id="IPR036259">
    <property type="entry name" value="MFS_trans_sf"/>
</dbReference>
<feature type="transmembrane region" description="Helical" evidence="7">
    <location>
        <begin position="56"/>
        <end position="78"/>
    </location>
</feature>
<evidence type="ECO:0000313" key="9">
    <source>
        <dbReference type="EMBL" id="BDD10916.1"/>
    </source>
</evidence>
<feature type="transmembrane region" description="Helical" evidence="7">
    <location>
        <begin position="174"/>
        <end position="196"/>
    </location>
</feature>
<keyword evidence="6 7" id="KW-0472">Membrane</keyword>
<evidence type="ECO:0000313" key="10">
    <source>
        <dbReference type="Proteomes" id="UP001348817"/>
    </source>
</evidence>
<proteinExistence type="predicted"/>
<feature type="transmembrane region" description="Helical" evidence="7">
    <location>
        <begin position="289"/>
        <end position="310"/>
    </location>
</feature>
<evidence type="ECO:0000256" key="4">
    <source>
        <dbReference type="ARBA" id="ARBA00022692"/>
    </source>
</evidence>
<dbReference type="PANTHER" id="PTHR23517">
    <property type="entry name" value="RESISTANCE PROTEIN MDTM, PUTATIVE-RELATED-RELATED"/>
    <property type="match status" value="1"/>
</dbReference>
<evidence type="ECO:0000256" key="7">
    <source>
        <dbReference type="SAM" id="Phobius"/>
    </source>
</evidence>
<feature type="domain" description="Major facilitator superfamily (MFS) profile" evidence="8">
    <location>
        <begin position="1"/>
        <end position="478"/>
    </location>
</feature>
<dbReference type="InterPro" id="IPR020846">
    <property type="entry name" value="MFS_dom"/>
</dbReference>
<sequence>MSKFTKAFKKFPSTFWVANTMELFERWAWYGMFTSLSVYLISSADKGGLEWSSAQQSAVMGTVTAVLYFLPILTGALADRIGYKLVLTISYIVMGIGYYLMAVVTDYWPFIMAFSFLAVGAALFKPVVSATISKTTDESNASIGFGIFYMIVNIGGFIAPFVTIGVTSEEPGGWMPMFLVSVGAILVNLVLVLLFFKEPEREEKPKESAGQVIYKTLTNIVRALADYRLTVLLLIFVVFWTLFNQMYLMLPKFIVQWFDTRPLYESLHSLSPGIANFLKAEDGGLRFQALTNINAGAIIFFQLVVSSFVMKFRAIRAMMGGILVCGIGLAAALVTNNPWFLVIGVFIFSLGEMACSPKFTEYIGSLASQDKKALYMGTSFLPHFAGNFIAGIIAGPVYQMISDKVTLVERFAALKGLNVDSELSQSAYFNEVASQLNMDSFQLTSALWETYHPGNFAYVVLALALFTVVALFIYDKFLLQGDRQPKEKARA</sequence>
<feature type="transmembrane region" description="Helical" evidence="7">
    <location>
        <begin position="140"/>
        <end position="162"/>
    </location>
</feature>
<dbReference type="GO" id="GO:0006857">
    <property type="term" value="P:oligopeptide transport"/>
    <property type="evidence" value="ECO:0007669"/>
    <property type="project" value="InterPro"/>
</dbReference>
<evidence type="ECO:0000256" key="6">
    <source>
        <dbReference type="ARBA" id="ARBA00023136"/>
    </source>
</evidence>
<dbReference type="Gene3D" id="1.20.1250.20">
    <property type="entry name" value="MFS general substrate transporter like domains"/>
    <property type="match status" value="2"/>
</dbReference>
<dbReference type="PROSITE" id="PS50850">
    <property type="entry name" value="MFS"/>
    <property type="match status" value="1"/>
</dbReference>
<evidence type="ECO:0000256" key="3">
    <source>
        <dbReference type="ARBA" id="ARBA00022475"/>
    </source>
</evidence>
<feature type="transmembrane region" description="Helical" evidence="7">
    <location>
        <begin position="85"/>
        <end position="101"/>
    </location>
</feature>
<dbReference type="GO" id="GO:0022857">
    <property type="term" value="F:transmembrane transporter activity"/>
    <property type="evidence" value="ECO:0007669"/>
    <property type="project" value="InterPro"/>
</dbReference>
<dbReference type="SUPFAM" id="SSF103473">
    <property type="entry name" value="MFS general substrate transporter"/>
    <property type="match status" value="1"/>
</dbReference>
<evidence type="ECO:0000256" key="5">
    <source>
        <dbReference type="ARBA" id="ARBA00022989"/>
    </source>
</evidence>
<evidence type="ECO:0000256" key="2">
    <source>
        <dbReference type="ARBA" id="ARBA00022448"/>
    </source>
</evidence>
<accession>A0AAU9DCN1</accession>
<dbReference type="InterPro" id="IPR018456">
    <property type="entry name" value="PTR2_symporter_CS"/>
</dbReference>
<dbReference type="RefSeq" id="WP_338392442.1">
    <property type="nucleotide sequence ID" value="NZ_AP025314.1"/>
</dbReference>
<feature type="transmembrane region" description="Helical" evidence="7">
    <location>
        <begin position="456"/>
        <end position="474"/>
    </location>
</feature>
<reference evidence="9 10" key="1">
    <citation type="submission" date="2021-12" db="EMBL/GenBank/DDBJ databases">
        <title>Genome sequencing of bacteria with rrn-lacking chromosome and rrn-plasmid.</title>
        <authorList>
            <person name="Anda M."/>
            <person name="Iwasaki W."/>
        </authorList>
    </citation>
    <scope>NUCLEOTIDE SEQUENCE [LARGE SCALE GENOMIC DNA]</scope>
    <source>
        <strain evidence="9 10">DSM 100852</strain>
    </source>
</reference>
<feature type="transmembrane region" description="Helical" evidence="7">
    <location>
        <begin position="317"/>
        <end position="334"/>
    </location>
</feature>
<comment type="subcellular location">
    <subcellularLocation>
        <location evidence="1">Cell membrane</location>
        <topology evidence="1">Multi-pass membrane protein</topology>
    </subcellularLocation>
</comment>
<dbReference type="PANTHER" id="PTHR23517:SF2">
    <property type="entry name" value="MULTIDRUG RESISTANCE PROTEIN MDTH"/>
    <property type="match status" value="1"/>
</dbReference>
<name>A0AAU9DCN1_9BACT</name>
<organism evidence="9 10">
    <name type="scientific">Fulvitalea axinellae</name>
    <dbReference type="NCBI Taxonomy" id="1182444"/>
    <lineage>
        <taxon>Bacteria</taxon>
        <taxon>Pseudomonadati</taxon>
        <taxon>Bacteroidota</taxon>
        <taxon>Cytophagia</taxon>
        <taxon>Cytophagales</taxon>
        <taxon>Persicobacteraceae</taxon>
        <taxon>Fulvitalea</taxon>
    </lineage>
</organism>
<feature type="transmembrane region" description="Helical" evidence="7">
    <location>
        <begin position="380"/>
        <end position="401"/>
    </location>
</feature>
<evidence type="ECO:0000259" key="8">
    <source>
        <dbReference type="PROSITE" id="PS50850"/>
    </source>
</evidence>
<dbReference type="EMBL" id="AP025314">
    <property type="protein sequence ID" value="BDD10916.1"/>
    <property type="molecule type" value="Genomic_DNA"/>
</dbReference>
<dbReference type="Pfam" id="PF07690">
    <property type="entry name" value="MFS_1"/>
    <property type="match status" value="1"/>
</dbReference>
<keyword evidence="2" id="KW-0813">Transport</keyword>
<dbReference type="AlphaFoldDB" id="A0AAU9DCN1"/>
<feature type="transmembrane region" description="Helical" evidence="7">
    <location>
        <begin position="107"/>
        <end position="128"/>
    </location>
</feature>
<dbReference type="KEGG" id="fax:FUAX_33480"/>
<dbReference type="Proteomes" id="UP001348817">
    <property type="component" value="Chromosome"/>
</dbReference>
<keyword evidence="3" id="KW-1003">Cell membrane</keyword>
<feature type="transmembrane region" description="Helical" evidence="7">
    <location>
        <begin position="229"/>
        <end position="250"/>
    </location>
</feature>
<gene>
    <name evidence="9" type="ORF">FUAX_33480</name>
</gene>
<feature type="transmembrane region" description="Helical" evidence="7">
    <location>
        <begin position="27"/>
        <end position="44"/>
    </location>
</feature>
<evidence type="ECO:0000256" key="1">
    <source>
        <dbReference type="ARBA" id="ARBA00004651"/>
    </source>
</evidence>